<sequence>MTRGGHIWRWNSKAIVVKSTYADRKRDTLDERMFKARAAIARTSPKSFFAVAGLVALMLLVSMLGTFQPSGNLAVYMAPRIGVANESGRAAKKFTTVSNTMEKPGCGAVNNGTAISARLSLKHLKPPPFLPEYKNPCWWHSDGRARKSLRCLPYFYLAGFPKCGTTDLYFRLTQHPFIVPALYKEPHYVTRYMYKTRCSSKYKYTPGTGEY</sequence>
<evidence type="ECO:0000313" key="3">
    <source>
        <dbReference type="Proteomes" id="UP001283361"/>
    </source>
</evidence>
<evidence type="ECO:0000256" key="1">
    <source>
        <dbReference type="SAM" id="Phobius"/>
    </source>
</evidence>
<gene>
    <name evidence="2" type="ORF">RRG08_019510</name>
</gene>
<feature type="transmembrane region" description="Helical" evidence="1">
    <location>
        <begin position="47"/>
        <end position="67"/>
    </location>
</feature>
<keyword evidence="1" id="KW-1133">Transmembrane helix</keyword>
<dbReference type="PANTHER" id="PTHR15723:SF0">
    <property type="entry name" value="CARBOHYDRATE SULFOTRANSFERASE 15"/>
    <property type="match status" value="1"/>
</dbReference>
<dbReference type="Gene3D" id="3.40.50.300">
    <property type="entry name" value="P-loop containing nucleotide triphosphate hydrolases"/>
    <property type="match status" value="1"/>
</dbReference>
<dbReference type="SUPFAM" id="SSF52540">
    <property type="entry name" value="P-loop containing nucleoside triphosphate hydrolases"/>
    <property type="match status" value="1"/>
</dbReference>
<protein>
    <submittedName>
        <fullName evidence="2">Uncharacterized protein</fullName>
    </submittedName>
</protein>
<accession>A0AAE0Z4S2</accession>
<dbReference type="GO" id="GO:0050659">
    <property type="term" value="F:N-acetylgalactosamine 4-sulfate 6-O-sulfotransferase activity"/>
    <property type="evidence" value="ECO:0007669"/>
    <property type="project" value="TreeGrafter"/>
</dbReference>
<evidence type="ECO:0000313" key="2">
    <source>
        <dbReference type="EMBL" id="KAK3762772.1"/>
    </source>
</evidence>
<proteinExistence type="predicted"/>
<comment type="caution">
    <text evidence="2">The sequence shown here is derived from an EMBL/GenBank/DDBJ whole genome shotgun (WGS) entry which is preliminary data.</text>
</comment>
<keyword evidence="1" id="KW-0472">Membrane</keyword>
<dbReference type="InterPro" id="IPR052654">
    <property type="entry name" value="CS_Sulfotransferase"/>
</dbReference>
<dbReference type="AlphaFoldDB" id="A0AAE0Z4S2"/>
<dbReference type="PANTHER" id="PTHR15723">
    <property type="entry name" value="CARBOHYDRATE SULFOTRANSFERASE 15"/>
    <property type="match status" value="1"/>
</dbReference>
<dbReference type="GO" id="GO:0019319">
    <property type="term" value="P:hexose biosynthetic process"/>
    <property type="evidence" value="ECO:0007669"/>
    <property type="project" value="TreeGrafter"/>
</dbReference>
<dbReference type="InterPro" id="IPR027417">
    <property type="entry name" value="P-loop_NTPase"/>
</dbReference>
<dbReference type="EMBL" id="JAWDGP010004644">
    <property type="protein sequence ID" value="KAK3762772.1"/>
    <property type="molecule type" value="Genomic_DNA"/>
</dbReference>
<keyword evidence="1" id="KW-0812">Transmembrane</keyword>
<keyword evidence="3" id="KW-1185">Reference proteome</keyword>
<name>A0AAE0Z4S2_9GAST</name>
<dbReference type="Proteomes" id="UP001283361">
    <property type="component" value="Unassembled WGS sequence"/>
</dbReference>
<reference evidence="2" key="1">
    <citation type="journal article" date="2023" name="G3 (Bethesda)">
        <title>A reference genome for the long-term kleptoplast-retaining sea slug Elysia crispata morphotype clarki.</title>
        <authorList>
            <person name="Eastman K.E."/>
            <person name="Pendleton A.L."/>
            <person name="Shaikh M.A."/>
            <person name="Suttiyut T."/>
            <person name="Ogas R."/>
            <person name="Tomko P."/>
            <person name="Gavelis G."/>
            <person name="Widhalm J.R."/>
            <person name="Wisecaver J.H."/>
        </authorList>
    </citation>
    <scope>NUCLEOTIDE SEQUENCE</scope>
    <source>
        <strain evidence="2">ECLA1</strain>
    </source>
</reference>
<organism evidence="2 3">
    <name type="scientific">Elysia crispata</name>
    <name type="common">lettuce slug</name>
    <dbReference type="NCBI Taxonomy" id="231223"/>
    <lineage>
        <taxon>Eukaryota</taxon>
        <taxon>Metazoa</taxon>
        <taxon>Spiralia</taxon>
        <taxon>Lophotrochozoa</taxon>
        <taxon>Mollusca</taxon>
        <taxon>Gastropoda</taxon>
        <taxon>Heterobranchia</taxon>
        <taxon>Euthyneura</taxon>
        <taxon>Panpulmonata</taxon>
        <taxon>Sacoglossa</taxon>
        <taxon>Placobranchoidea</taxon>
        <taxon>Plakobranchidae</taxon>
        <taxon>Elysia</taxon>
    </lineage>
</organism>